<evidence type="ECO:0008006" key="3">
    <source>
        <dbReference type="Google" id="ProtNLM"/>
    </source>
</evidence>
<gene>
    <name evidence="1" type="ORF">BDV96DRAFT_582497</name>
</gene>
<dbReference type="EMBL" id="ML977335">
    <property type="protein sequence ID" value="KAF2111084.1"/>
    <property type="molecule type" value="Genomic_DNA"/>
</dbReference>
<evidence type="ECO:0000313" key="1">
    <source>
        <dbReference type="EMBL" id="KAF2111084.1"/>
    </source>
</evidence>
<sequence length="171" mass="19520">MASIKAPLSASSLYQTLHATAIELVKSQEQTPERPERMDHERIRAIRSENRFEHTWGHNYLVSTRPHLSGTHDVDGFIKHVGTMLPKLESWDTDIRDVVVDEFAKRAIVRASYWMKPKGSEEPVENDIVWFLDMEEDGKRVKKSVEFVDAAATGRIMEIMMKQAGQVNGAK</sequence>
<reference evidence="1" key="1">
    <citation type="journal article" date="2020" name="Stud. Mycol.">
        <title>101 Dothideomycetes genomes: a test case for predicting lifestyles and emergence of pathogens.</title>
        <authorList>
            <person name="Haridas S."/>
            <person name="Albert R."/>
            <person name="Binder M."/>
            <person name="Bloem J."/>
            <person name="Labutti K."/>
            <person name="Salamov A."/>
            <person name="Andreopoulos B."/>
            <person name="Baker S."/>
            <person name="Barry K."/>
            <person name="Bills G."/>
            <person name="Bluhm B."/>
            <person name="Cannon C."/>
            <person name="Castanera R."/>
            <person name="Culley D."/>
            <person name="Daum C."/>
            <person name="Ezra D."/>
            <person name="Gonzalez J."/>
            <person name="Henrissat B."/>
            <person name="Kuo A."/>
            <person name="Liang C."/>
            <person name="Lipzen A."/>
            <person name="Lutzoni F."/>
            <person name="Magnuson J."/>
            <person name="Mondo S."/>
            <person name="Nolan M."/>
            <person name="Ohm R."/>
            <person name="Pangilinan J."/>
            <person name="Park H.-J."/>
            <person name="Ramirez L."/>
            <person name="Alfaro M."/>
            <person name="Sun H."/>
            <person name="Tritt A."/>
            <person name="Yoshinaga Y."/>
            <person name="Zwiers L.-H."/>
            <person name="Turgeon B."/>
            <person name="Goodwin S."/>
            <person name="Spatafora J."/>
            <person name="Crous P."/>
            <person name="Grigoriev I."/>
        </authorList>
    </citation>
    <scope>NUCLEOTIDE SEQUENCE</scope>
    <source>
        <strain evidence="1">CBS 627.86</strain>
    </source>
</reference>
<dbReference type="InterPro" id="IPR032710">
    <property type="entry name" value="NTF2-like_dom_sf"/>
</dbReference>
<evidence type="ECO:0000313" key="2">
    <source>
        <dbReference type="Proteomes" id="UP000799770"/>
    </source>
</evidence>
<accession>A0A6A5YWB7</accession>
<protein>
    <recommendedName>
        <fullName evidence="3">SnoaL-like domain-containing protein</fullName>
    </recommendedName>
</protein>
<organism evidence="1 2">
    <name type="scientific">Lophiotrema nucula</name>
    <dbReference type="NCBI Taxonomy" id="690887"/>
    <lineage>
        <taxon>Eukaryota</taxon>
        <taxon>Fungi</taxon>
        <taxon>Dikarya</taxon>
        <taxon>Ascomycota</taxon>
        <taxon>Pezizomycotina</taxon>
        <taxon>Dothideomycetes</taxon>
        <taxon>Pleosporomycetidae</taxon>
        <taxon>Pleosporales</taxon>
        <taxon>Lophiotremataceae</taxon>
        <taxon>Lophiotrema</taxon>
    </lineage>
</organism>
<dbReference type="Proteomes" id="UP000799770">
    <property type="component" value="Unassembled WGS sequence"/>
</dbReference>
<dbReference type="AlphaFoldDB" id="A0A6A5YWB7"/>
<keyword evidence="2" id="KW-1185">Reference proteome</keyword>
<dbReference type="OrthoDB" id="414540at2759"/>
<dbReference type="SUPFAM" id="SSF54427">
    <property type="entry name" value="NTF2-like"/>
    <property type="match status" value="1"/>
</dbReference>
<dbReference type="Gene3D" id="3.10.450.50">
    <property type="match status" value="1"/>
</dbReference>
<name>A0A6A5YWB7_9PLEO</name>
<proteinExistence type="predicted"/>